<gene>
    <name evidence="2" type="ORF">KS407_17065</name>
</gene>
<evidence type="ECO:0000313" key="2">
    <source>
        <dbReference type="EMBL" id="MBU9723132.1"/>
    </source>
</evidence>
<dbReference type="Pfam" id="PF20275">
    <property type="entry name" value="CTD10"/>
    <property type="match status" value="1"/>
</dbReference>
<dbReference type="InterPro" id="IPR046919">
    <property type="entry name" value="ABC-3C_CTD10"/>
</dbReference>
<dbReference type="Proteomes" id="UP000790580">
    <property type="component" value="Unassembled WGS sequence"/>
</dbReference>
<evidence type="ECO:0000313" key="3">
    <source>
        <dbReference type="Proteomes" id="UP000790580"/>
    </source>
</evidence>
<dbReference type="EMBL" id="JAHQCR010000070">
    <property type="protein sequence ID" value="MBU9723132.1"/>
    <property type="molecule type" value="Genomic_DNA"/>
</dbReference>
<feature type="domain" description="ABC-three component systems C-terminal" evidence="1">
    <location>
        <begin position="173"/>
        <end position="295"/>
    </location>
</feature>
<reference evidence="2 3" key="1">
    <citation type="submission" date="2021-06" db="EMBL/GenBank/DDBJ databases">
        <title>Bacillus sp. RD4P76, an endophyte from a halophyte.</title>
        <authorList>
            <person name="Sun J.-Q."/>
        </authorList>
    </citation>
    <scope>NUCLEOTIDE SEQUENCE [LARGE SCALE GENOMIC DNA]</scope>
    <source>
        <strain evidence="2 3">JCM 17098</strain>
    </source>
</reference>
<keyword evidence="3" id="KW-1185">Reference proteome</keyword>
<sequence>MNSQEKTMLRIIFQNRIHKSDAQSFEDLFTSVMNYAEKDFKPIKPWGNIGDRKNDGYIKQTGTYYQVFAPEDIKKSYPSAVKKLHTDFNGLMKQWSPVNRFYFVINDKYDGVHPDIDQEMEKIKVEHGLEDAAILIAKDLENILFELEDDQIFNIVGMPPDPSSIKNIDYSILNQVISHIMELPIHSNEDGKIVLPDWDKKIQFNNLSDTVARYLDTACLQLDNLEAYLANNSYFVADELRDKLNEVYQQEKINKSGDQLFMAMVEQLSPKQTQPYQNIVIIIMAKYFETCDIFEEPREEEER</sequence>
<comment type="caution">
    <text evidence="2">The sequence shown here is derived from an EMBL/GenBank/DDBJ whole genome shotgun (WGS) entry which is preliminary data.</text>
</comment>
<evidence type="ECO:0000259" key="1">
    <source>
        <dbReference type="Pfam" id="PF20275"/>
    </source>
</evidence>
<accession>A0ABS6K101</accession>
<protein>
    <recommendedName>
        <fullName evidence="1">ABC-three component systems C-terminal domain-containing protein</fullName>
    </recommendedName>
</protein>
<dbReference type="RefSeq" id="WP_088076854.1">
    <property type="nucleotide sequence ID" value="NZ_JAHQCR010000070.1"/>
</dbReference>
<name>A0ABS6K101_9BACI</name>
<organism evidence="2 3">
    <name type="scientific">Evansella alkalicola</name>
    <dbReference type="NCBI Taxonomy" id="745819"/>
    <lineage>
        <taxon>Bacteria</taxon>
        <taxon>Bacillati</taxon>
        <taxon>Bacillota</taxon>
        <taxon>Bacilli</taxon>
        <taxon>Bacillales</taxon>
        <taxon>Bacillaceae</taxon>
        <taxon>Evansella</taxon>
    </lineage>
</organism>
<proteinExistence type="predicted"/>